<evidence type="ECO:0000259" key="1">
    <source>
        <dbReference type="PROSITE" id="PS50910"/>
    </source>
</evidence>
<gene>
    <name evidence="2" type="ORF">MOST_13180</name>
</gene>
<proteinExistence type="predicted"/>
<dbReference type="InterPro" id="IPR007842">
    <property type="entry name" value="HEPN_dom"/>
</dbReference>
<dbReference type="Gene3D" id="1.20.120.330">
    <property type="entry name" value="Nucleotidyltransferases domain 2"/>
    <property type="match status" value="1"/>
</dbReference>
<accession>A0A9X7J3Y8</accession>
<dbReference type="PROSITE" id="PS50910">
    <property type="entry name" value="HEPN"/>
    <property type="match status" value="1"/>
</dbReference>
<protein>
    <submittedName>
        <fullName evidence="2">HEPN domain protein</fullName>
    </submittedName>
</protein>
<dbReference type="Proteomes" id="UP000239430">
    <property type="component" value="Unassembled WGS sequence"/>
</dbReference>
<dbReference type="EMBL" id="PVXL01000040">
    <property type="protein sequence ID" value="PRR73470.1"/>
    <property type="molecule type" value="Genomic_DNA"/>
</dbReference>
<dbReference type="RefSeq" id="WP_054938100.1">
    <property type="nucleotide sequence ID" value="NZ_PVXL01000040.1"/>
</dbReference>
<name>A0A9X7J3Y8_9FIRM</name>
<dbReference type="AlphaFoldDB" id="A0A9X7J3Y8"/>
<reference evidence="2 3" key="1">
    <citation type="submission" date="2018-03" db="EMBL/GenBank/DDBJ databases">
        <title>Genome sequence of Moorella stamsii DSM 26217.</title>
        <authorList>
            <person name="Poehlein A."/>
            <person name="Daniel R."/>
        </authorList>
    </citation>
    <scope>NUCLEOTIDE SEQUENCE [LARGE SCALE GENOMIC DNA]</scope>
    <source>
        <strain evidence="3">DSM 26217</strain>
    </source>
</reference>
<evidence type="ECO:0000313" key="3">
    <source>
        <dbReference type="Proteomes" id="UP000239430"/>
    </source>
</evidence>
<dbReference type="Pfam" id="PF05168">
    <property type="entry name" value="HEPN"/>
    <property type="match status" value="1"/>
</dbReference>
<evidence type="ECO:0000313" key="2">
    <source>
        <dbReference type="EMBL" id="PRR73470.1"/>
    </source>
</evidence>
<dbReference type="SUPFAM" id="SSF81593">
    <property type="entry name" value="Nucleotidyltransferase substrate binding subunit/domain"/>
    <property type="match status" value="1"/>
</dbReference>
<keyword evidence="3" id="KW-1185">Reference proteome</keyword>
<dbReference type="SMART" id="SM00748">
    <property type="entry name" value="HEPN"/>
    <property type="match status" value="1"/>
</dbReference>
<feature type="domain" description="HEPN" evidence="1">
    <location>
        <begin position="17"/>
        <end position="122"/>
    </location>
</feature>
<organism evidence="2 3">
    <name type="scientific">Neomoorella stamsii</name>
    <dbReference type="NCBI Taxonomy" id="1266720"/>
    <lineage>
        <taxon>Bacteria</taxon>
        <taxon>Bacillati</taxon>
        <taxon>Bacillota</taxon>
        <taxon>Clostridia</taxon>
        <taxon>Neomoorellales</taxon>
        <taxon>Neomoorellaceae</taxon>
        <taxon>Neomoorella</taxon>
    </lineage>
</organism>
<comment type="caution">
    <text evidence="2">The sequence shown here is derived from an EMBL/GenBank/DDBJ whole genome shotgun (WGS) entry which is preliminary data.</text>
</comment>
<sequence length="132" mass="15368">MNTEEREQEALRWLDKARRDLRVARMAFNDEEEPEFGLACYLSQQCAEKSLKALLIRLGIKFAYKHDLSYLVELLPPEDQTAFSEMELEWLADWVTEGRYPGDTLEATNDEAQKAIAMAEDIYNKIFAKMIN</sequence>